<feature type="domain" description="Extensin-like C-terminal" evidence="2">
    <location>
        <begin position="232"/>
        <end position="277"/>
    </location>
</feature>
<evidence type="ECO:0000256" key="1">
    <source>
        <dbReference type="SAM" id="SignalP"/>
    </source>
</evidence>
<evidence type="ECO:0000259" key="2">
    <source>
        <dbReference type="Pfam" id="PF06904"/>
    </source>
</evidence>
<reference evidence="3" key="1">
    <citation type="submission" date="2023-07" db="EMBL/GenBank/DDBJ databases">
        <title>Brevundimonas soil sp. nov., isolated from the soil of chemical plant.</title>
        <authorList>
            <person name="Wu N."/>
        </authorList>
    </citation>
    <scope>NUCLEOTIDE SEQUENCE</scope>
    <source>
        <strain evidence="3">XZ-24</strain>
    </source>
</reference>
<organism evidence="3 4">
    <name type="scientific">Peiella sedimenti</name>
    <dbReference type="NCBI Taxonomy" id="3061083"/>
    <lineage>
        <taxon>Bacteria</taxon>
        <taxon>Pseudomonadati</taxon>
        <taxon>Pseudomonadota</taxon>
        <taxon>Alphaproteobacteria</taxon>
        <taxon>Caulobacterales</taxon>
        <taxon>Caulobacteraceae</taxon>
        <taxon>Peiella</taxon>
    </lineage>
</organism>
<accession>A0ABT8SMK5</accession>
<feature type="signal peptide" evidence="1">
    <location>
        <begin position="1"/>
        <end position="19"/>
    </location>
</feature>
<protein>
    <submittedName>
        <fullName evidence="3">Extensin family protein</fullName>
    </submittedName>
</protein>
<dbReference type="Pfam" id="PF06904">
    <property type="entry name" value="Extensin-like_C"/>
    <property type="match status" value="2"/>
</dbReference>
<keyword evidence="4" id="KW-1185">Reference proteome</keyword>
<name>A0ABT8SMK5_9CAUL</name>
<comment type="caution">
    <text evidence="3">The sequence shown here is derived from an EMBL/GenBank/DDBJ whole genome shotgun (WGS) entry which is preliminary data.</text>
</comment>
<dbReference type="Proteomes" id="UP001169063">
    <property type="component" value="Unassembled WGS sequence"/>
</dbReference>
<proteinExistence type="predicted"/>
<evidence type="ECO:0000313" key="3">
    <source>
        <dbReference type="EMBL" id="MDO1559355.1"/>
    </source>
</evidence>
<gene>
    <name evidence="3" type="ORF">Q0812_07930</name>
</gene>
<evidence type="ECO:0000313" key="4">
    <source>
        <dbReference type="Proteomes" id="UP001169063"/>
    </source>
</evidence>
<dbReference type="RefSeq" id="WP_302109789.1">
    <property type="nucleotide sequence ID" value="NZ_JAUKTR010000003.1"/>
</dbReference>
<keyword evidence="1" id="KW-0732">Signal</keyword>
<feature type="chain" id="PRO_5045173127" evidence="1">
    <location>
        <begin position="20"/>
        <end position="277"/>
    </location>
</feature>
<feature type="domain" description="Extensin-like C-terminal" evidence="2">
    <location>
        <begin position="73"/>
        <end position="210"/>
    </location>
</feature>
<sequence>MPGSALASLWSFACNAAMAGLAGFLAVDMVAPPQHLPWTPLEIDRPVGAATPIKIARFQPVPQPSLADAEFERCLAVLEQAGVQVERVDPREEQGFCVIRNGVRITGGTTPLSPGGQPMACPLAIRYAIWDRQALQPAAREVLGAEVERVEVAGTYACRTVGNATGPEARVSEHARANALDVFSIRLGDGRTISVASDWGAIDPNSRAARAAEQAILEAGGTPVRAEAPPEPGPEGRFLRRIRDEGCRIFGTVLSPEYNAAHRDHLHLDGSTFSLCQ</sequence>
<dbReference type="EMBL" id="JAUKTR010000003">
    <property type="protein sequence ID" value="MDO1559355.1"/>
    <property type="molecule type" value="Genomic_DNA"/>
</dbReference>
<dbReference type="InterPro" id="IPR009683">
    <property type="entry name" value="Extensin-like_C"/>
</dbReference>